<accession>X1J637</accession>
<organism evidence="1">
    <name type="scientific">marine sediment metagenome</name>
    <dbReference type="NCBI Taxonomy" id="412755"/>
    <lineage>
        <taxon>unclassified sequences</taxon>
        <taxon>metagenomes</taxon>
        <taxon>ecological metagenomes</taxon>
    </lineage>
</organism>
<dbReference type="AlphaFoldDB" id="X1J637"/>
<gene>
    <name evidence="1" type="ORF">S03H2_65872</name>
</gene>
<sequence length="41" mass="4653">KANAYASYQQNNDMSYCHLLFSSFDGEAFFEGNCEPDLLLV</sequence>
<dbReference type="EMBL" id="BARU01042950">
    <property type="protein sequence ID" value="GAH76960.1"/>
    <property type="molecule type" value="Genomic_DNA"/>
</dbReference>
<name>X1J637_9ZZZZ</name>
<reference evidence="1" key="1">
    <citation type="journal article" date="2014" name="Front. Microbiol.">
        <title>High frequency of phylogenetically diverse reductive dehalogenase-homologous genes in deep subseafloor sedimentary metagenomes.</title>
        <authorList>
            <person name="Kawai M."/>
            <person name="Futagami T."/>
            <person name="Toyoda A."/>
            <person name="Takaki Y."/>
            <person name="Nishi S."/>
            <person name="Hori S."/>
            <person name="Arai W."/>
            <person name="Tsubouchi T."/>
            <person name="Morono Y."/>
            <person name="Uchiyama I."/>
            <person name="Ito T."/>
            <person name="Fujiyama A."/>
            <person name="Inagaki F."/>
            <person name="Takami H."/>
        </authorList>
    </citation>
    <scope>NUCLEOTIDE SEQUENCE</scope>
    <source>
        <strain evidence="1">Expedition CK06-06</strain>
    </source>
</reference>
<protein>
    <submittedName>
        <fullName evidence="1">Uncharacterized protein</fullName>
    </submittedName>
</protein>
<evidence type="ECO:0000313" key="1">
    <source>
        <dbReference type="EMBL" id="GAH76960.1"/>
    </source>
</evidence>
<comment type="caution">
    <text evidence="1">The sequence shown here is derived from an EMBL/GenBank/DDBJ whole genome shotgun (WGS) entry which is preliminary data.</text>
</comment>
<feature type="non-terminal residue" evidence="1">
    <location>
        <position position="1"/>
    </location>
</feature>
<proteinExistence type="predicted"/>